<feature type="DNA-binding region" description="H-T-H motif" evidence="4">
    <location>
        <begin position="37"/>
        <end position="56"/>
    </location>
</feature>
<dbReference type="GO" id="GO:0000976">
    <property type="term" value="F:transcription cis-regulatory region binding"/>
    <property type="evidence" value="ECO:0007669"/>
    <property type="project" value="TreeGrafter"/>
</dbReference>
<evidence type="ECO:0000313" key="6">
    <source>
        <dbReference type="EMBL" id="CAA9550139.1"/>
    </source>
</evidence>
<keyword evidence="3" id="KW-0804">Transcription</keyword>
<evidence type="ECO:0000256" key="2">
    <source>
        <dbReference type="ARBA" id="ARBA00023125"/>
    </source>
</evidence>
<evidence type="ECO:0000256" key="4">
    <source>
        <dbReference type="PROSITE-ProRule" id="PRU00335"/>
    </source>
</evidence>
<gene>
    <name evidence="6" type="ORF">AVDCRST_MAG43-997</name>
</gene>
<feature type="domain" description="HTH tetR-type" evidence="5">
    <location>
        <begin position="14"/>
        <end position="74"/>
    </location>
</feature>
<keyword evidence="2 4" id="KW-0238">DNA-binding</keyword>
<dbReference type="InterPro" id="IPR050109">
    <property type="entry name" value="HTH-type_TetR-like_transc_reg"/>
</dbReference>
<evidence type="ECO:0000259" key="5">
    <source>
        <dbReference type="PROSITE" id="PS50977"/>
    </source>
</evidence>
<keyword evidence="1" id="KW-0805">Transcription regulation</keyword>
<dbReference type="InterPro" id="IPR025996">
    <property type="entry name" value="MT1864/Rv1816-like_C"/>
</dbReference>
<name>A0A6J4UKZ6_9BACT</name>
<dbReference type="PROSITE" id="PS50977">
    <property type="entry name" value="HTH_TETR_2"/>
    <property type="match status" value="1"/>
</dbReference>
<dbReference type="SUPFAM" id="SSF48498">
    <property type="entry name" value="Tetracyclin repressor-like, C-terminal domain"/>
    <property type="match status" value="1"/>
</dbReference>
<protein>
    <recommendedName>
        <fullName evidence="5">HTH tetR-type domain-containing protein</fullName>
    </recommendedName>
</protein>
<evidence type="ECO:0000256" key="3">
    <source>
        <dbReference type="ARBA" id="ARBA00023163"/>
    </source>
</evidence>
<dbReference type="InterPro" id="IPR036271">
    <property type="entry name" value="Tet_transcr_reg_TetR-rel_C_sf"/>
</dbReference>
<proteinExistence type="predicted"/>
<reference evidence="6" key="1">
    <citation type="submission" date="2020-02" db="EMBL/GenBank/DDBJ databases">
        <authorList>
            <person name="Meier V. D."/>
        </authorList>
    </citation>
    <scope>NUCLEOTIDE SEQUENCE</scope>
    <source>
        <strain evidence="6">AVDCRST_MAG43</strain>
    </source>
</reference>
<dbReference type="SUPFAM" id="SSF46689">
    <property type="entry name" value="Homeodomain-like"/>
    <property type="match status" value="1"/>
</dbReference>
<organism evidence="6">
    <name type="scientific">uncultured Thermomicrobiales bacterium</name>
    <dbReference type="NCBI Taxonomy" id="1645740"/>
    <lineage>
        <taxon>Bacteria</taxon>
        <taxon>Pseudomonadati</taxon>
        <taxon>Thermomicrobiota</taxon>
        <taxon>Thermomicrobia</taxon>
        <taxon>Thermomicrobiales</taxon>
        <taxon>environmental samples</taxon>
    </lineage>
</organism>
<dbReference type="Pfam" id="PF00440">
    <property type="entry name" value="TetR_N"/>
    <property type="match status" value="1"/>
</dbReference>
<dbReference type="Gene3D" id="1.10.357.10">
    <property type="entry name" value="Tetracycline Repressor, domain 2"/>
    <property type="match status" value="1"/>
</dbReference>
<dbReference type="AlphaFoldDB" id="A0A6J4UKZ6"/>
<accession>A0A6J4UKZ6</accession>
<dbReference type="Pfam" id="PF13305">
    <property type="entry name" value="TetR_C_33"/>
    <property type="match status" value="1"/>
</dbReference>
<sequence length="180" mass="19543">MTTDAETVRPIARVDRRAQLIDAARHLLETEGPEAITIRRLGAAVGIRGPSIYKHFPDKATVEDALTLLGLAELADALQGVPPTFAEIAGAYRKWALSHPYMHQLLNNRPLNRSQLPTGLEDRAAAPLIVACDGERDMARAAWATIKGLVDLELAQRFPPDADLEAVYAAAARAYARTSP</sequence>
<dbReference type="GO" id="GO:0003700">
    <property type="term" value="F:DNA-binding transcription factor activity"/>
    <property type="evidence" value="ECO:0007669"/>
    <property type="project" value="TreeGrafter"/>
</dbReference>
<dbReference type="InterPro" id="IPR009057">
    <property type="entry name" value="Homeodomain-like_sf"/>
</dbReference>
<dbReference type="PANTHER" id="PTHR30055:SF234">
    <property type="entry name" value="HTH-TYPE TRANSCRIPTIONAL REGULATOR BETI"/>
    <property type="match status" value="1"/>
</dbReference>
<evidence type="ECO:0000256" key="1">
    <source>
        <dbReference type="ARBA" id="ARBA00023015"/>
    </source>
</evidence>
<dbReference type="PANTHER" id="PTHR30055">
    <property type="entry name" value="HTH-TYPE TRANSCRIPTIONAL REGULATOR RUTR"/>
    <property type="match status" value="1"/>
</dbReference>
<dbReference type="InterPro" id="IPR001647">
    <property type="entry name" value="HTH_TetR"/>
</dbReference>
<dbReference type="EMBL" id="CADCWI010000049">
    <property type="protein sequence ID" value="CAA9550139.1"/>
    <property type="molecule type" value="Genomic_DNA"/>
</dbReference>